<evidence type="ECO:0000256" key="10">
    <source>
        <dbReference type="SAM" id="MobiDB-lite"/>
    </source>
</evidence>
<proteinExistence type="inferred from homology"/>
<dbReference type="PANTHER" id="PTHR35851">
    <property type="entry name" value="CELL DIVISION PROTEIN FTSQ"/>
    <property type="match status" value="1"/>
</dbReference>
<name>A0A847S5D2_9NEIS</name>
<dbReference type="Pfam" id="PF08478">
    <property type="entry name" value="POTRA_1"/>
    <property type="match status" value="1"/>
</dbReference>
<keyword evidence="2 9" id="KW-1003">Cell membrane</keyword>
<sequence length="295" mass="32454">MWDKPQVLNALANLLYGLFAAAVLYSGVYLLVNSRAFPLRQIKVEGQLSHISRDQVHYISKNVMQGNFFTLDIDETRHAFEKLPWVRQVSIRRRWPGVLVVSIEEHQALARWGEASLVNTRGEVFEANSEDELPQFNGPEGSSQDVVAAYRKFSSVLGSKQLQAVKLELSPRRAWRMQLSNGMQVLVGRDDVDDRLKRFIGIYDRALAGRNTIGVVDLRYSNGVAIRLPASALPADAEAKPANKPGSKPVSKPAASKPGNGSKPGSTGQAVPNKPAKPAALTTRPGRPVINRQQV</sequence>
<dbReference type="Proteomes" id="UP000587991">
    <property type="component" value="Unassembled WGS sequence"/>
</dbReference>
<dbReference type="RefSeq" id="WP_168876604.1">
    <property type="nucleotide sequence ID" value="NZ_JABAIM010000001.1"/>
</dbReference>
<keyword evidence="3 9" id="KW-0997">Cell inner membrane</keyword>
<evidence type="ECO:0000313" key="13">
    <source>
        <dbReference type="Proteomes" id="UP000587991"/>
    </source>
</evidence>
<keyword evidence="8 9" id="KW-0131">Cell cycle</keyword>
<dbReference type="PANTHER" id="PTHR35851:SF1">
    <property type="entry name" value="CELL DIVISION PROTEIN FTSQ"/>
    <property type="match status" value="1"/>
</dbReference>
<evidence type="ECO:0000256" key="6">
    <source>
        <dbReference type="ARBA" id="ARBA00022989"/>
    </source>
</evidence>
<evidence type="ECO:0000256" key="5">
    <source>
        <dbReference type="ARBA" id="ARBA00022692"/>
    </source>
</evidence>
<keyword evidence="7 9" id="KW-0472">Membrane</keyword>
<evidence type="ECO:0000256" key="4">
    <source>
        <dbReference type="ARBA" id="ARBA00022618"/>
    </source>
</evidence>
<feature type="region of interest" description="Disordered" evidence="10">
    <location>
        <begin position="236"/>
        <end position="295"/>
    </location>
</feature>
<dbReference type="GO" id="GO:0005886">
    <property type="term" value="C:plasma membrane"/>
    <property type="evidence" value="ECO:0007669"/>
    <property type="project" value="UniProtKB-SubCell"/>
</dbReference>
<dbReference type="Pfam" id="PF03799">
    <property type="entry name" value="FtsQ_DivIB_C"/>
    <property type="match status" value="1"/>
</dbReference>
<dbReference type="GO" id="GO:0090529">
    <property type="term" value="P:cell septum assembly"/>
    <property type="evidence" value="ECO:0007669"/>
    <property type="project" value="InterPro"/>
</dbReference>
<evidence type="ECO:0000256" key="7">
    <source>
        <dbReference type="ARBA" id="ARBA00023136"/>
    </source>
</evidence>
<evidence type="ECO:0000259" key="11">
    <source>
        <dbReference type="PROSITE" id="PS51779"/>
    </source>
</evidence>
<dbReference type="AlphaFoldDB" id="A0A847S5D2"/>
<dbReference type="Gene3D" id="3.40.50.11690">
    <property type="entry name" value="Cell division protein FtsQ/DivIB"/>
    <property type="match status" value="1"/>
</dbReference>
<dbReference type="Gene3D" id="3.10.20.310">
    <property type="entry name" value="membrane protein fhac"/>
    <property type="match status" value="1"/>
</dbReference>
<dbReference type="InterPro" id="IPR005548">
    <property type="entry name" value="Cell_div_FtsQ/DivIB_C"/>
</dbReference>
<comment type="subunit">
    <text evidence="9">Part of a complex composed of FtsB, FtsL and FtsQ.</text>
</comment>
<keyword evidence="4 9" id="KW-0132">Cell division</keyword>
<evidence type="ECO:0000256" key="1">
    <source>
        <dbReference type="ARBA" id="ARBA00004370"/>
    </source>
</evidence>
<keyword evidence="13" id="KW-1185">Reference proteome</keyword>
<dbReference type="PROSITE" id="PS51779">
    <property type="entry name" value="POTRA"/>
    <property type="match status" value="1"/>
</dbReference>
<evidence type="ECO:0000256" key="9">
    <source>
        <dbReference type="HAMAP-Rule" id="MF_00911"/>
    </source>
</evidence>
<keyword evidence="6 9" id="KW-1133">Transmembrane helix</keyword>
<dbReference type="InterPro" id="IPR034746">
    <property type="entry name" value="POTRA"/>
</dbReference>
<reference evidence="12 13" key="1">
    <citation type="submission" date="2020-04" db="EMBL/GenBank/DDBJ databases">
        <title>Draft genome of Leeia sp. IMCC25680.</title>
        <authorList>
            <person name="Song J."/>
            <person name="Cho J.-C."/>
        </authorList>
    </citation>
    <scope>NUCLEOTIDE SEQUENCE [LARGE SCALE GENOMIC DNA]</scope>
    <source>
        <strain evidence="12 13">IMCC25680</strain>
    </source>
</reference>
<dbReference type="EMBL" id="JABAIM010000001">
    <property type="protein sequence ID" value="NLR75044.1"/>
    <property type="molecule type" value="Genomic_DNA"/>
</dbReference>
<dbReference type="InterPro" id="IPR045335">
    <property type="entry name" value="FtsQ_C_sf"/>
</dbReference>
<comment type="subcellular location">
    <subcellularLocation>
        <location evidence="9">Cell inner membrane</location>
        <topology evidence="9">Single-pass type II membrane protein</topology>
    </subcellularLocation>
    <subcellularLocation>
        <location evidence="1">Membrane</location>
    </subcellularLocation>
    <text evidence="9">Localizes to the division septum.</text>
</comment>
<accession>A0A847S5D2</accession>
<evidence type="ECO:0000256" key="3">
    <source>
        <dbReference type="ARBA" id="ARBA00022519"/>
    </source>
</evidence>
<dbReference type="InterPro" id="IPR013685">
    <property type="entry name" value="POTRA_FtsQ_type"/>
</dbReference>
<protein>
    <recommendedName>
        <fullName evidence="9">Cell division protein FtsQ</fullName>
    </recommendedName>
</protein>
<evidence type="ECO:0000256" key="8">
    <source>
        <dbReference type="ARBA" id="ARBA00023306"/>
    </source>
</evidence>
<dbReference type="GO" id="GO:0043093">
    <property type="term" value="P:FtsZ-dependent cytokinesis"/>
    <property type="evidence" value="ECO:0007669"/>
    <property type="project" value="UniProtKB-UniRule"/>
</dbReference>
<dbReference type="HAMAP" id="MF_00911">
    <property type="entry name" value="FtsQ_subfam"/>
    <property type="match status" value="1"/>
</dbReference>
<feature type="transmembrane region" description="Helical" evidence="9">
    <location>
        <begin position="12"/>
        <end position="32"/>
    </location>
</feature>
<evidence type="ECO:0000256" key="2">
    <source>
        <dbReference type="ARBA" id="ARBA00022475"/>
    </source>
</evidence>
<feature type="domain" description="POTRA" evidence="11">
    <location>
        <begin position="37"/>
        <end position="106"/>
    </location>
</feature>
<evidence type="ECO:0000313" key="12">
    <source>
        <dbReference type="EMBL" id="NLR75044.1"/>
    </source>
</evidence>
<comment type="function">
    <text evidence="9">Essential cell division protein. May link together the upstream cell division proteins, which are predominantly cytoplasmic, with the downstream cell division proteins, which are predominantly periplasmic. May control correct divisome assembly.</text>
</comment>
<gene>
    <name evidence="9" type="primary">ftsQ</name>
    <name evidence="12" type="ORF">HF682_07720</name>
</gene>
<comment type="similarity">
    <text evidence="9">Belongs to the FtsQ/DivIB family. FtsQ subfamily.</text>
</comment>
<keyword evidence="5 9" id="KW-0812">Transmembrane</keyword>
<dbReference type="InterPro" id="IPR026579">
    <property type="entry name" value="FtsQ"/>
</dbReference>
<comment type="caution">
    <text evidence="12">The sequence shown here is derived from an EMBL/GenBank/DDBJ whole genome shotgun (WGS) entry which is preliminary data.</text>
</comment>
<organism evidence="12 13">
    <name type="scientific">Leeia aquatica</name>
    <dbReference type="NCBI Taxonomy" id="2725557"/>
    <lineage>
        <taxon>Bacteria</taxon>
        <taxon>Pseudomonadati</taxon>
        <taxon>Pseudomonadota</taxon>
        <taxon>Betaproteobacteria</taxon>
        <taxon>Neisseriales</taxon>
        <taxon>Leeiaceae</taxon>
        <taxon>Leeia</taxon>
    </lineage>
</organism>
<dbReference type="GO" id="GO:0032153">
    <property type="term" value="C:cell division site"/>
    <property type="evidence" value="ECO:0007669"/>
    <property type="project" value="UniProtKB-UniRule"/>
</dbReference>